<keyword evidence="2 3" id="KW-0274">FAD</keyword>
<dbReference type="AlphaFoldDB" id="A0AAD5MC54"/>
<keyword evidence="3" id="KW-0443">Lipid metabolism</keyword>
<dbReference type="GO" id="GO:0008610">
    <property type="term" value="P:lipid biosynthetic process"/>
    <property type="evidence" value="ECO:0007669"/>
    <property type="project" value="InterPro"/>
</dbReference>
<gene>
    <name evidence="4" type="ORF">KIN20_012437</name>
</gene>
<dbReference type="PANTHER" id="PTHR46568:SF1">
    <property type="entry name" value="ALKYLDIHYDROXYACETONEPHOSPHATE SYNTHASE, PEROXISOMAL"/>
    <property type="match status" value="1"/>
</dbReference>
<dbReference type="SUPFAM" id="SSF56176">
    <property type="entry name" value="FAD-binding/transporter-associated domain-like"/>
    <property type="match status" value="1"/>
</dbReference>
<comment type="caution">
    <text evidence="4">The sequence shown here is derived from an EMBL/GenBank/DDBJ whole genome shotgun (WGS) entry which is preliminary data.</text>
</comment>
<dbReference type="GO" id="GO:0005777">
    <property type="term" value="C:peroxisome"/>
    <property type="evidence" value="ECO:0007669"/>
    <property type="project" value="UniProtKB-SubCell"/>
</dbReference>
<evidence type="ECO:0000256" key="1">
    <source>
        <dbReference type="ARBA" id="ARBA00008000"/>
    </source>
</evidence>
<comment type="pathway">
    <text evidence="3">Glycerolipid metabolism; ether lipid biosynthesis.</text>
</comment>
<accession>A0AAD5MC54</accession>
<dbReference type="GO" id="GO:0008609">
    <property type="term" value="F:alkylglycerone-phosphate synthase activity"/>
    <property type="evidence" value="ECO:0007669"/>
    <property type="project" value="UniProtKB-EC"/>
</dbReference>
<sequence length="93" mass="10151">MGFNSSERHEEEYGNIEDLVVHINFATAKGMIHKQCQVPHMSSGPDLHHIIMGSEGTLGVVTELLTDYRKATVDGARQAPDLECILGYGIAAQ</sequence>
<comment type="similarity">
    <text evidence="1 3">Belongs to the FAD-binding oxidoreductase/transferase type 4 family.</text>
</comment>
<evidence type="ECO:0000313" key="5">
    <source>
        <dbReference type="Proteomes" id="UP001196413"/>
    </source>
</evidence>
<keyword evidence="3" id="KW-0285">Flavoprotein</keyword>
<feature type="binding site" evidence="2">
    <location>
        <begin position="55"/>
        <end position="61"/>
    </location>
    <ligand>
        <name>FAD</name>
        <dbReference type="ChEBI" id="CHEBI:57692"/>
    </ligand>
</feature>
<dbReference type="InterPro" id="IPR016169">
    <property type="entry name" value="FAD-bd_PCMH_sub2"/>
</dbReference>
<keyword evidence="5" id="KW-1185">Reference proteome</keyword>
<evidence type="ECO:0000313" key="4">
    <source>
        <dbReference type="EMBL" id="KAJ1355145.1"/>
    </source>
</evidence>
<dbReference type="InterPro" id="IPR025650">
    <property type="entry name" value="Alkyl-DHAP_Synthase"/>
</dbReference>
<evidence type="ECO:0000256" key="3">
    <source>
        <dbReference type="RuleBase" id="RU363113"/>
    </source>
</evidence>
<dbReference type="EC" id="2.5.1.26" evidence="3"/>
<name>A0AAD5MC54_PARTN</name>
<keyword evidence="3" id="KW-0576">Peroxisome</keyword>
<comment type="catalytic activity">
    <reaction evidence="3">
        <text>a long chain fatty alcohol + a 1-acylglycerone 3-phosphate = a 1-O-alkylglycerone 3-phosphate + a long-chain fatty acid + H(+)</text>
        <dbReference type="Rhea" id="RHEA:36171"/>
        <dbReference type="ChEBI" id="CHEBI:15378"/>
        <dbReference type="ChEBI" id="CHEBI:17135"/>
        <dbReference type="ChEBI" id="CHEBI:57534"/>
        <dbReference type="ChEBI" id="CHEBI:57560"/>
        <dbReference type="ChEBI" id="CHEBI:73315"/>
        <dbReference type="EC" id="2.5.1.26"/>
    </reaction>
</comment>
<protein>
    <recommendedName>
        <fullName evidence="3">Alkylglycerone-phosphate synthase</fullName>
        <shortName evidence="3">Alkyl-DHAP synthase</shortName>
        <ecNumber evidence="3">2.5.1.26</ecNumber>
    </recommendedName>
</protein>
<comment type="subunit">
    <text evidence="3">Homodimer.</text>
</comment>
<comment type="cofactor">
    <cofactor evidence="2 3">
        <name>FAD</name>
        <dbReference type="ChEBI" id="CHEBI:57692"/>
    </cofactor>
</comment>
<dbReference type="Gene3D" id="3.30.465.10">
    <property type="match status" value="1"/>
</dbReference>
<keyword evidence="3" id="KW-0444">Lipid biosynthesis</keyword>
<dbReference type="EMBL" id="JAHQIW010002368">
    <property type="protein sequence ID" value="KAJ1355145.1"/>
    <property type="molecule type" value="Genomic_DNA"/>
</dbReference>
<dbReference type="InterPro" id="IPR036318">
    <property type="entry name" value="FAD-bd_PCMH-like_sf"/>
</dbReference>
<comment type="subcellular location">
    <subcellularLocation>
        <location evidence="3">Peroxisome</location>
    </subcellularLocation>
</comment>
<dbReference type="GO" id="GO:0050660">
    <property type="term" value="F:flavin adenine dinucleotide binding"/>
    <property type="evidence" value="ECO:0007669"/>
    <property type="project" value="InterPro"/>
</dbReference>
<reference evidence="4" key="1">
    <citation type="submission" date="2021-06" db="EMBL/GenBank/DDBJ databases">
        <title>Parelaphostrongylus tenuis whole genome reference sequence.</title>
        <authorList>
            <person name="Garwood T.J."/>
            <person name="Larsen P.A."/>
            <person name="Fountain-Jones N.M."/>
            <person name="Garbe J.R."/>
            <person name="Macchietto M.G."/>
            <person name="Kania S.A."/>
            <person name="Gerhold R.W."/>
            <person name="Richards J.E."/>
            <person name="Wolf T.M."/>
        </authorList>
    </citation>
    <scope>NUCLEOTIDE SEQUENCE</scope>
    <source>
        <strain evidence="4">MNPRO001-30</strain>
        <tissue evidence="4">Meninges</tissue>
    </source>
</reference>
<keyword evidence="3" id="KW-0808">Transferase</keyword>
<proteinExistence type="inferred from homology"/>
<dbReference type="Proteomes" id="UP001196413">
    <property type="component" value="Unassembled WGS sequence"/>
</dbReference>
<comment type="function">
    <text evidence="3">Catalyzes the exchange of an acyl for a long-chain alkyl group and the formation of the ether bond in the biosynthesis of ether phospholipids.</text>
</comment>
<organism evidence="4 5">
    <name type="scientific">Parelaphostrongylus tenuis</name>
    <name type="common">Meningeal worm</name>
    <dbReference type="NCBI Taxonomy" id="148309"/>
    <lineage>
        <taxon>Eukaryota</taxon>
        <taxon>Metazoa</taxon>
        <taxon>Ecdysozoa</taxon>
        <taxon>Nematoda</taxon>
        <taxon>Chromadorea</taxon>
        <taxon>Rhabditida</taxon>
        <taxon>Rhabditina</taxon>
        <taxon>Rhabditomorpha</taxon>
        <taxon>Strongyloidea</taxon>
        <taxon>Metastrongylidae</taxon>
        <taxon>Parelaphostrongylus</taxon>
    </lineage>
</organism>
<evidence type="ECO:0000256" key="2">
    <source>
        <dbReference type="PIRSR" id="PIRSR625650-3"/>
    </source>
</evidence>
<dbReference type="PANTHER" id="PTHR46568">
    <property type="entry name" value="ALKYLDIHYDROXYACETONEPHOSPHATE SYNTHASE, PEROXISOMAL"/>
    <property type="match status" value="1"/>
</dbReference>